<dbReference type="EMBL" id="DSDY01000025">
    <property type="protein sequence ID" value="HDS10128.1"/>
    <property type="molecule type" value="Genomic_DNA"/>
</dbReference>
<keyword evidence="1" id="KW-0472">Membrane</keyword>
<dbReference type="AlphaFoldDB" id="A0A7C1I4U5"/>
<protein>
    <submittedName>
        <fullName evidence="2">Uncharacterized protein</fullName>
    </submittedName>
</protein>
<feature type="transmembrane region" description="Helical" evidence="1">
    <location>
        <begin position="15"/>
        <end position="33"/>
    </location>
</feature>
<sequence>MISNLALAISPETQSLITLVMMALILTLFYYAILKSIPPSTQEVLTTKVIVRCINEDHEEQRAFQKGMYIGKILDEKCPKCSSSLYIHRIYAENMFEEKTTRKP</sequence>
<evidence type="ECO:0000256" key="1">
    <source>
        <dbReference type="SAM" id="Phobius"/>
    </source>
</evidence>
<comment type="caution">
    <text evidence="2">The sequence shown here is derived from an EMBL/GenBank/DDBJ whole genome shotgun (WGS) entry which is preliminary data.</text>
</comment>
<evidence type="ECO:0000313" key="2">
    <source>
        <dbReference type="EMBL" id="HDS10128.1"/>
    </source>
</evidence>
<keyword evidence="1" id="KW-1133">Transmembrane helix</keyword>
<keyword evidence="1" id="KW-0812">Transmembrane</keyword>
<proteinExistence type="predicted"/>
<accession>A0A7C1I4U5</accession>
<gene>
    <name evidence="2" type="ORF">ENO04_00670</name>
</gene>
<reference evidence="2" key="1">
    <citation type="journal article" date="2020" name="mSystems">
        <title>Genome- and Community-Level Interaction Insights into Carbon Utilization and Element Cycling Functions of Hydrothermarchaeota in Hydrothermal Sediment.</title>
        <authorList>
            <person name="Zhou Z."/>
            <person name="Liu Y."/>
            <person name="Xu W."/>
            <person name="Pan J."/>
            <person name="Luo Z.H."/>
            <person name="Li M."/>
        </authorList>
    </citation>
    <scope>NUCLEOTIDE SEQUENCE [LARGE SCALE GENOMIC DNA]</scope>
    <source>
        <strain evidence="2">SpSt-123</strain>
    </source>
</reference>
<organism evidence="2">
    <name type="scientific">Fervidicoccus fontis</name>
    <dbReference type="NCBI Taxonomy" id="683846"/>
    <lineage>
        <taxon>Archaea</taxon>
        <taxon>Thermoproteota</taxon>
        <taxon>Thermoprotei</taxon>
        <taxon>Fervidicoccales</taxon>
        <taxon>Fervidicoccaceae</taxon>
        <taxon>Fervidicoccus</taxon>
    </lineage>
</organism>
<name>A0A7C1I4U5_9CREN</name>